<dbReference type="InterPro" id="IPR032675">
    <property type="entry name" value="LRR_dom_sf"/>
</dbReference>
<feature type="region of interest" description="Disordered" evidence="2">
    <location>
        <begin position="39"/>
        <end position="154"/>
    </location>
</feature>
<feature type="compositionally biased region" description="Low complexity" evidence="2">
    <location>
        <begin position="296"/>
        <end position="306"/>
    </location>
</feature>
<feature type="compositionally biased region" description="Low complexity" evidence="2">
    <location>
        <begin position="1090"/>
        <end position="1105"/>
    </location>
</feature>
<feature type="compositionally biased region" description="Acidic residues" evidence="2">
    <location>
        <begin position="285"/>
        <end position="295"/>
    </location>
</feature>
<feature type="compositionally biased region" description="Low complexity" evidence="2">
    <location>
        <begin position="407"/>
        <end position="426"/>
    </location>
</feature>
<name>A0ABQ7H145_DUNSA</name>
<feature type="compositionally biased region" description="Pro residues" evidence="2">
    <location>
        <begin position="688"/>
        <end position="700"/>
    </location>
</feature>
<evidence type="ECO:0000256" key="1">
    <source>
        <dbReference type="ARBA" id="ARBA00004430"/>
    </source>
</evidence>
<proteinExistence type="predicted"/>
<organism evidence="3 4">
    <name type="scientific">Dunaliella salina</name>
    <name type="common">Green alga</name>
    <name type="synonym">Protococcus salinus</name>
    <dbReference type="NCBI Taxonomy" id="3046"/>
    <lineage>
        <taxon>Eukaryota</taxon>
        <taxon>Viridiplantae</taxon>
        <taxon>Chlorophyta</taxon>
        <taxon>core chlorophytes</taxon>
        <taxon>Chlorophyceae</taxon>
        <taxon>CS clade</taxon>
        <taxon>Chlamydomonadales</taxon>
        <taxon>Dunaliellaceae</taxon>
        <taxon>Dunaliella</taxon>
    </lineage>
</organism>
<dbReference type="PROSITE" id="PS51257">
    <property type="entry name" value="PROKAR_LIPOPROTEIN"/>
    <property type="match status" value="1"/>
</dbReference>
<feature type="compositionally biased region" description="Low complexity" evidence="2">
    <location>
        <begin position="906"/>
        <end position="920"/>
    </location>
</feature>
<feature type="compositionally biased region" description="Low complexity" evidence="2">
    <location>
        <begin position="344"/>
        <end position="355"/>
    </location>
</feature>
<evidence type="ECO:0008006" key="5">
    <source>
        <dbReference type="Google" id="ProtNLM"/>
    </source>
</evidence>
<feature type="compositionally biased region" description="Low complexity" evidence="2">
    <location>
        <begin position="724"/>
        <end position="734"/>
    </location>
</feature>
<gene>
    <name evidence="3" type="ORF">DUNSADRAFT_16232</name>
</gene>
<dbReference type="EMBL" id="MU069509">
    <property type="protein sequence ID" value="KAF5840569.1"/>
    <property type="molecule type" value="Genomic_DNA"/>
</dbReference>
<feature type="compositionally biased region" description="Pro residues" evidence="2">
    <location>
        <begin position="651"/>
        <end position="677"/>
    </location>
</feature>
<feature type="compositionally biased region" description="Low complexity" evidence="2">
    <location>
        <begin position="641"/>
        <end position="650"/>
    </location>
</feature>
<evidence type="ECO:0000256" key="2">
    <source>
        <dbReference type="SAM" id="MobiDB-lite"/>
    </source>
</evidence>
<accession>A0ABQ7H145</accession>
<comment type="caution">
    <text evidence="3">The sequence shown here is derived from an EMBL/GenBank/DDBJ whole genome shotgun (WGS) entry which is preliminary data.</text>
</comment>
<evidence type="ECO:0000313" key="3">
    <source>
        <dbReference type="EMBL" id="KAF5840569.1"/>
    </source>
</evidence>
<feature type="compositionally biased region" description="Acidic residues" evidence="2">
    <location>
        <begin position="315"/>
        <end position="343"/>
    </location>
</feature>
<feature type="region of interest" description="Disordered" evidence="2">
    <location>
        <begin position="632"/>
        <end position="734"/>
    </location>
</feature>
<feature type="compositionally biased region" description="Low complexity" evidence="2">
    <location>
        <begin position="227"/>
        <end position="264"/>
    </location>
</feature>
<feature type="compositionally biased region" description="Pro residues" evidence="2">
    <location>
        <begin position="216"/>
        <end position="226"/>
    </location>
</feature>
<feature type="region of interest" description="Disordered" evidence="2">
    <location>
        <begin position="1079"/>
        <end position="1105"/>
    </location>
</feature>
<feature type="compositionally biased region" description="Gly residues" evidence="2">
    <location>
        <begin position="272"/>
        <end position="283"/>
    </location>
</feature>
<feature type="region of interest" description="Disordered" evidence="2">
    <location>
        <begin position="898"/>
        <end position="936"/>
    </location>
</feature>
<protein>
    <recommendedName>
        <fullName evidence="5">PIN domain-containing protein</fullName>
    </recommendedName>
</protein>
<keyword evidence="4" id="KW-1185">Reference proteome</keyword>
<dbReference type="Gene3D" id="3.80.10.10">
    <property type="entry name" value="Ribonuclease Inhibitor"/>
    <property type="match status" value="1"/>
</dbReference>
<comment type="subcellular location">
    <subcellularLocation>
        <location evidence="1">Cytoplasm</location>
        <location evidence="1">Cytoskeleton</location>
        <location evidence="1">Cilium axoneme</location>
    </subcellularLocation>
</comment>
<feature type="compositionally biased region" description="Low complexity" evidence="2">
    <location>
        <begin position="438"/>
        <end position="451"/>
    </location>
</feature>
<feature type="region of interest" description="Disordered" evidence="2">
    <location>
        <begin position="407"/>
        <end position="453"/>
    </location>
</feature>
<feature type="compositionally biased region" description="Low complexity" evidence="2">
    <location>
        <begin position="74"/>
        <end position="85"/>
    </location>
</feature>
<reference evidence="3" key="1">
    <citation type="submission" date="2017-08" db="EMBL/GenBank/DDBJ databases">
        <authorList>
            <person name="Polle J.E."/>
            <person name="Barry K."/>
            <person name="Cushman J."/>
            <person name="Schmutz J."/>
            <person name="Tran D."/>
            <person name="Hathwaick L.T."/>
            <person name="Yim W.C."/>
            <person name="Jenkins J."/>
            <person name="Mckie-Krisberg Z.M."/>
            <person name="Prochnik S."/>
            <person name="Lindquist E."/>
            <person name="Dockter R.B."/>
            <person name="Adam C."/>
            <person name="Molina H."/>
            <person name="Bunkerborg J."/>
            <person name="Jin E."/>
            <person name="Buchheim M."/>
            <person name="Magnuson J."/>
        </authorList>
    </citation>
    <scope>NUCLEOTIDE SEQUENCE</scope>
    <source>
        <strain evidence="3">CCAP 19/18</strain>
    </source>
</reference>
<dbReference type="Proteomes" id="UP000815325">
    <property type="component" value="Unassembled WGS sequence"/>
</dbReference>
<evidence type="ECO:0000313" key="4">
    <source>
        <dbReference type="Proteomes" id="UP000815325"/>
    </source>
</evidence>
<feature type="compositionally biased region" description="Pro residues" evidence="2">
    <location>
        <begin position="427"/>
        <end position="437"/>
    </location>
</feature>
<feature type="region of interest" description="Disordered" evidence="2">
    <location>
        <begin position="212"/>
        <end position="395"/>
    </location>
</feature>
<sequence length="1153" mass="119177">MGQRTPSQAHLLHVSPAIHALHLTCHVGTATGCGAAQANHRGVAIPPPPGLNSTRPDSQQQRRHSRQQGTHANGASSSAPTAGAGSNIGRQHGRRDGSNRHGAQQGRLPSHPSAPSSRPPQARPHRPQNSSGHKAKHLSAGGRRQPAFDEGVQGLPNPLVHVELEREGVWKVAAPPGQRFSKAFLAGVEVWASQMMAGQEVRLVHPTFALASQLATPPPPPPPSATPPSGASPSPAAASQLAGSAPSPAAAGSAHAAGAAPGAGRKLEEGGGRVGGMLDGGAAGESEDSGGDSDDSGSATASGDGEWYSDHGSEEGSDEGSEEGSAVSEDEGDAAGQGAEEESCSGSVSSGFSYGALCADDYGDEASAPQQKHHVSPDQPPLTSNRSHAAVHGNASTHVRAPAIPTASAAAWSQGQGSSATASFAFSPPPPPPPGLPHSPAGTPAPQTPQASVVTRGASIVRHSSAADGRVRVSLHLEKQGLTDTEAQLLVAWYKERVEDKLEISKLWLFDNDIGDSGVAALAGLMHDRLQEVHLSHNAMTTKDEALEQQLESRGLHVEIPEVVKAQAGHTHQQNLRWQSIIVGRTYKPSGGKRGGVPSHVRLPWIQSQKQAPSESAVLMAVRSIYQRPKQPALAQARSMPQAMQTAQAAAPPPPVPAQLQPQPLPPSQMSVPPPTQPSATTQDFPPSTAPAPPSPPRPTPVQGGRPGAPLPPRPATDGTSLAPTAPTTNNSNNIITDNASGHFAPGPLLLFPDTSALLSMLGCNVDLPRPPLTLSMLASLAREGRFGRALPPTEQVFVVVADSVMKQLDGLKTLPETRVAVRKFMSEGLEEMGPGGLDFLTVLGAHEGEGLALEAGLMGVAGSKSPLLGNRGAQVDVRIVEVALFFQTEILKGAAPSSAGSHLPTHSTTAAHSLSTSSTGNNGIPSGDIKASGVGDVGTEPVPSLPVLLLTNDNSQLLVAKAHGLPAFRLSNVNTQQLQAIQGSAYVSASMLRSVMGPWATTGLGSVAGTSLQQHFDGSVAALQACRSGLQDALAALSRISSIVFEAERCKGKIDGDSEKEGEAHAEGALQAISAVLNGGGGKQHEPSQRLQQQQQQQQHQQPQLLPECGNTPIISSLSGLMDALRAKLPEFERAVQVQQQPSRVLRWATAP</sequence>